<keyword evidence="2" id="KW-0805">Transcription regulation</keyword>
<evidence type="ECO:0000256" key="3">
    <source>
        <dbReference type="ARBA" id="ARBA00023125"/>
    </source>
</evidence>
<dbReference type="RefSeq" id="WP_099554774.1">
    <property type="nucleotide sequence ID" value="NZ_LT960614.1"/>
</dbReference>
<dbReference type="Gene3D" id="3.40.190.290">
    <property type="match status" value="1"/>
</dbReference>
<dbReference type="Pfam" id="PF03466">
    <property type="entry name" value="LysR_substrate"/>
    <property type="match status" value="1"/>
</dbReference>
<evidence type="ECO:0000256" key="4">
    <source>
        <dbReference type="ARBA" id="ARBA00023163"/>
    </source>
</evidence>
<dbReference type="InterPro" id="IPR036390">
    <property type="entry name" value="WH_DNA-bd_sf"/>
</dbReference>
<keyword evidence="7" id="KW-1185">Reference proteome</keyword>
<comment type="similarity">
    <text evidence="1">Belongs to the LysR transcriptional regulatory family.</text>
</comment>
<dbReference type="OrthoDB" id="9787460at2"/>
<dbReference type="InterPro" id="IPR005119">
    <property type="entry name" value="LysR_subst-bd"/>
</dbReference>
<dbReference type="InterPro" id="IPR058163">
    <property type="entry name" value="LysR-type_TF_proteobact-type"/>
</dbReference>
<name>A0A2C9D2I9_9HYPH</name>
<dbReference type="Gene3D" id="1.10.10.10">
    <property type="entry name" value="Winged helix-like DNA-binding domain superfamily/Winged helix DNA-binding domain"/>
    <property type="match status" value="1"/>
</dbReference>
<dbReference type="SUPFAM" id="SSF53850">
    <property type="entry name" value="Periplasmic binding protein-like II"/>
    <property type="match status" value="1"/>
</dbReference>
<dbReference type="GO" id="GO:0006351">
    <property type="term" value="P:DNA-templated transcription"/>
    <property type="evidence" value="ECO:0007669"/>
    <property type="project" value="TreeGrafter"/>
</dbReference>
<keyword evidence="3" id="KW-0238">DNA-binding</keyword>
<evidence type="ECO:0000256" key="2">
    <source>
        <dbReference type="ARBA" id="ARBA00023015"/>
    </source>
</evidence>
<sequence>MSHPDWDHLRVFLAVARAGQILGAANRLGLNHATVGRQITALETSLGTALIERHSTGCTLTPAGERLRSSTEEMEAEFLRVQSDLSGAAESVSGTVRVGAPDGIGNYFLAPALSSLASRHPDLVVELAPLPRTFSLSRREADIAISLDRPAHGKLIVKKLTDYTLSVYATKTYLAARGEPASLDDLAGHVVISGIEELSYSSALRYSEALTRTAGMQFSCASISGQLEAIRSGNGIGIVHDYVANGMPDLVRLLPDVRFRRTYWIISHADTHQSRRIAAVYRFIVDRISATRAIFDADS</sequence>
<protein>
    <submittedName>
        <fullName evidence="6">CysJI operon transcriptional activator</fullName>
    </submittedName>
</protein>
<dbReference type="AlphaFoldDB" id="A0A2C9D2I9"/>
<evidence type="ECO:0000256" key="1">
    <source>
        <dbReference type="ARBA" id="ARBA00009437"/>
    </source>
</evidence>
<evidence type="ECO:0000313" key="7">
    <source>
        <dbReference type="Proteomes" id="UP000223606"/>
    </source>
</evidence>
<dbReference type="PANTHER" id="PTHR30537">
    <property type="entry name" value="HTH-TYPE TRANSCRIPTIONAL REGULATOR"/>
    <property type="match status" value="1"/>
</dbReference>
<feature type="domain" description="HTH lysR-type" evidence="5">
    <location>
        <begin position="4"/>
        <end position="61"/>
    </location>
</feature>
<dbReference type="PANTHER" id="PTHR30537:SF3">
    <property type="entry name" value="TRANSCRIPTIONAL REGULATORY PROTEIN"/>
    <property type="match status" value="1"/>
</dbReference>
<dbReference type="Proteomes" id="UP000223606">
    <property type="component" value="Chromosome 1"/>
</dbReference>
<dbReference type="EMBL" id="LT960614">
    <property type="protein sequence ID" value="SON54443.1"/>
    <property type="molecule type" value="Genomic_DNA"/>
</dbReference>
<organism evidence="6 7">
    <name type="scientific">Hartmannibacter diazotrophicus</name>
    <dbReference type="NCBI Taxonomy" id="1482074"/>
    <lineage>
        <taxon>Bacteria</taxon>
        <taxon>Pseudomonadati</taxon>
        <taxon>Pseudomonadota</taxon>
        <taxon>Alphaproteobacteria</taxon>
        <taxon>Hyphomicrobiales</taxon>
        <taxon>Pleomorphomonadaceae</taxon>
        <taxon>Hartmannibacter</taxon>
    </lineage>
</organism>
<accession>A0A2C9D2I9</accession>
<dbReference type="InterPro" id="IPR000847">
    <property type="entry name" value="LysR_HTH_N"/>
</dbReference>
<reference evidence="7" key="1">
    <citation type="submission" date="2017-09" db="EMBL/GenBank/DDBJ databases">
        <title>Genome sequence of Nannocystis excedens DSM 71.</title>
        <authorList>
            <person name="Blom J."/>
        </authorList>
    </citation>
    <scope>NUCLEOTIDE SEQUENCE [LARGE SCALE GENOMIC DNA]</scope>
    <source>
        <strain evidence="7">type strain: E19</strain>
    </source>
</reference>
<dbReference type="PROSITE" id="PS50931">
    <property type="entry name" value="HTH_LYSR"/>
    <property type="match status" value="1"/>
</dbReference>
<dbReference type="InterPro" id="IPR036388">
    <property type="entry name" value="WH-like_DNA-bd_sf"/>
</dbReference>
<dbReference type="SUPFAM" id="SSF46785">
    <property type="entry name" value="Winged helix' DNA-binding domain"/>
    <property type="match status" value="1"/>
</dbReference>
<proteinExistence type="inferred from homology"/>
<gene>
    <name evidence="6" type="primary">cysL</name>
    <name evidence="6" type="ORF">HDIA_0902</name>
</gene>
<dbReference type="GO" id="GO:0043565">
    <property type="term" value="F:sequence-specific DNA binding"/>
    <property type="evidence" value="ECO:0007669"/>
    <property type="project" value="TreeGrafter"/>
</dbReference>
<keyword evidence="4" id="KW-0804">Transcription</keyword>
<evidence type="ECO:0000313" key="6">
    <source>
        <dbReference type="EMBL" id="SON54443.1"/>
    </source>
</evidence>
<dbReference type="KEGG" id="hdi:HDIA_0902"/>
<dbReference type="GO" id="GO:0003700">
    <property type="term" value="F:DNA-binding transcription factor activity"/>
    <property type="evidence" value="ECO:0007669"/>
    <property type="project" value="InterPro"/>
</dbReference>
<dbReference type="Pfam" id="PF00126">
    <property type="entry name" value="HTH_1"/>
    <property type="match status" value="1"/>
</dbReference>
<evidence type="ECO:0000259" key="5">
    <source>
        <dbReference type="PROSITE" id="PS50931"/>
    </source>
</evidence>